<organism evidence="2 3">
    <name type="scientific">Pelodictyon luteolum</name>
    <dbReference type="NCBI Taxonomy" id="1100"/>
    <lineage>
        <taxon>Bacteria</taxon>
        <taxon>Pseudomonadati</taxon>
        <taxon>Chlorobiota</taxon>
        <taxon>Chlorobiia</taxon>
        <taxon>Chlorobiales</taxon>
        <taxon>Chlorobiaceae</taxon>
        <taxon>Chlorobium/Pelodictyon group</taxon>
        <taxon>Pelodictyon</taxon>
    </lineage>
</organism>
<proteinExistence type="predicted"/>
<accession>A0A165LKV8</accession>
<dbReference type="SUPFAM" id="SSF51445">
    <property type="entry name" value="(Trans)glycosidases"/>
    <property type="match status" value="1"/>
</dbReference>
<dbReference type="GO" id="GO:0005975">
    <property type="term" value="P:carbohydrate metabolic process"/>
    <property type="evidence" value="ECO:0007669"/>
    <property type="project" value="InterPro"/>
</dbReference>
<feature type="domain" description="Glycosyl hydrolase family 13 catalytic" evidence="1">
    <location>
        <begin position="63"/>
        <end position="373"/>
    </location>
</feature>
<name>A0A165LKV8_PELLU</name>
<dbReference type="PANTHER" id="PTHR47786">
    <property type="entry name" value="ALPHA-1,4-GLUCAN:MALTOSE-1-PHOSPHATE MALTOSYLTRANSFERASE"/>
    <property type="match status" value="1"/>
</dbReference>
<evidence type="ECO:0000259" key="1">
    <source>
        <dbReference type="SMART" id="SM00642"/>
    </source>
</evidence>
<evidence type="ECO:0000313" key="3">
    <source>
        <dbReference type="Proteomes" id="UP000076481"/>
    </source>
</evidence>
<dbReference type="InterPro" id="IPR017853">
    <property type="entry name" value="GH"/>
</dbReference>
<dbReference type="Gene3D" id="3.20.20.80">
    <property type="entry name" value="Glycosidases"/>
    <property type="match status" value="1"/>
</dbReference>
<dbReference type="PANTHER" id="PTHR47786:SF2">
    <property type="entry name" value="GLYCOSYL HYDROLASE FAMILY 13 CATALYTIC DOMAIN-CONTAINING PROTEIN"/>
    <property type="match status" value="1"/>
</dbReference>
<dbReference type="Pfam" id="PF00128">
    <property type="entry name" value="Alpha-amylase"/>
    <property type="match status" value="1"/>
</dbReference>
<dbReference type="RefSeq" id="WP_303681659.1">
    <property type="nucleotide sequence ID" value="NZ_LVWG01000031.1"/>
</dbReference>
<dbReference type="EMBL" id="LVWG01000031">
    <property type="protein sequence ID" value="KZK74165.1"/>
    <property type="molecule type" value="Genomic_DNA"/>
</dbReference>
<comment type="caution">
    <text evidence="2">The sequence shown here is derived from an EMBL/GenBank/DDBJ whole genome shotgun (WGS) entry which is preliminary data.</text>
</comment>
<dbReference type="CDD" id="cd11347">
    <property type="entry name" value="AmyAc_1"/>
    <property type="match status" value="1"/>
</dbReference>
<dbReference type="Proteomes" id="UP000076481">
    <property type="component" value="Unassembled WGS sequence"/>
</dbReference>
<dbReference type="InterPro" id="IPR006047">
    <property type="entry name" value="GH13_cat_dom"/>
</dbReference>
<sequence>MFPLVYEINTRIWLQKLGRLNNHPVTLGTVPDSEFRFFSESGFDMVWLMGVWKPSEYSRAIATSHPDLRASLLEHLPSLQPADIASSPYSIPSYTVNEALGGHDELLLFREKLAHYGIRLMLDFVPNHLALDNQWLPAHPEFFISVSPAERSHDPGSSFEYAQGKYLAYGRDPYFPAWTDTLQINYANPATHAMMTGNLLKISELCDAVRCDVAMLVLKSVFNTTWKNLSGHMKEEFWGPAIAAVKARHPKFTFLAESYWNKEWELQQQGFDFTYDKPFYDYLASAPVNVEKLKGHMQAQWSYQQHLCRFIENHDEPRAADKMGLNNRAAALWCLMAPGMHLVHQDQMDGYRHKIPVQLIHQAPEHADRDLADLYRKLFILQRDPAFQEGQIEWLDLQGSNHTHCIGFHRFTTERHAFVLANFGSTGIAFDVTHPALEPVERNQIGILSTAHGNRTAAPHLSGQVMQVRLAPHEAVAITF</sequence>
<gene>
    <name evidence="2" type="ORF">A3K90_02460</name>
</gene>
<dbReference type="AlphaFoldDB" id="A0A165LKV8"/>
<protein>
    <submittedName>
        <fullName evidence="2">Alpha-amylase</fullName>
    </submittedName>
</protein>
<evidence type="ECO:0000313" key="2">
    <source>
        <dbReference type="EMBL" id="KZK74165.1"/>
    </source>
</evidence>
<reference evidence="2 3" key="1">
    <citation type="submission" date="2016-03" db="EMBL/GenBank/DDBJ databases">
        <title>Speciation and ecological success in dimly lit waters: horizontal gene transfer in a green sulfur bacteria bloom unveiled by metagenomic assembly.</title>
        <authorList>
            <person name="Llorens-Mares T."/>
            <person name="Liu Z."/>
            <person name="Allen L.Z."/>
            <person name="Rusch D.B."/>
            <person name="Craig M.T."/>
            <person name="Dupont C.L."/>
            <person name="Bryant D.A."/>
            <person name="Casamayor E.O."/>
        </authorList>
    </citation>
    <scope>NUCLEOTIDE SEQUENCE [LARGE SCALE GENOMIC DNA]</scope>
    <source>
        <strain evidence="2">CIII</strain>
    </source>
</reference>
<dbReference type="SMART" id="SM00642">
    <property type="entry name" value="Aamy"/>
    <property type="match status" value="1"/>
</dbReference>